<evidence type="ECO:0000313" key="2">
    <source>
        <dbReference type="Proteomes" id="UP000321274"/>
    </source>
</evidence>
<evidence type="ECO:0000313" key="1">
    <source>
        <dbReference type="EMBL" id="GEK45482.1"/>
    </source>
</evidence>
<gene>
    <name evidence="1" type="ORF">AJO04nite_27400</name>
</gene>
<protein>
    <submittedName>
        <fullName evidence="1">Uncharacterized protein</fullName>
    </submittedName>
</protein>
<dbReference type="RefSeq" id="WP_162789677.1">
    <property type="nucleotide sequence ID" value="NZ_BJUJ01000111.1"/>
</dbReference>
<dbReference type="Proteomes" id="UP000321274">
    <property type="component" value="Unassembled WGS sequence"/>
</dbReference>
<proteinExistence type="predicted"/>
<accession>A0AAV3WJ14</accession>
<name>A0AAV3WJ14_ACIJO</name>
<organism evidence="1 2">
    <name type="scientific">Acinetobacter johnsonii</name>
    <dbReference type="NCBI Taxonomy" id="40214"/>
    <lineage>
        <taxon>Bacteria</taxon>
        <taxon>Pseudomonadati</taxon>
        <taxon>Pseudomonadota</taxon>
        <taxon>Gammaproteobacteria</taxon>
        <taxon>Moraxellales</taxon>
        <taxon>Moraxellaceae</taxon>
        <taxon>Acinetobacter</taxon>
    </lineage>
</organism>
<reference evidence="1 2" key="1">
    <citation type="submission" date="2019-07" db="EMBL/GenBank/DDBJ databases">
        <title>Whole genome shotgun sequence of Acinetobacter johnsonii NBRC 102197.</title>
        <authorList>
            <person name="Hosoyama A."/>
            <person name="Uohara A."/>
            <person name="Ohji S."/>
            <person name="Ichikawa N."/>
        </authorList>
    </citation>
    <scope>NUCLEOTIDE SEQUENCE [LARGE SCALE GENOMIC DNA]</scope>
    <source>
        <strain evidence="1 2">NBRC 102197</strain>
    </source>
</reference>
<sequence>MDVRSDHFPITAIEMEKWEGQSTGELLAQHLAEQFNQQQLAIAAIHNED</sequence>
<comment type="caution">
    <text evidence="1">The sequence shown here is derived from an EMBL/GenBank/DDBJ whole genome shotgun (WGS) entry which is preliminary data.</text>
</comment>
<dbReference type="EMBL" id="BJUJ01000111">
    <property type="protein sequence ID" value="GEK45482.1"/>
    <property type="molecule type" value="Genomic_DNA"/>
</dbReference>
<dbReference type="AlphaFoldDB" id="A0AAV3WJ14"/>